<dbReference type="PANTHER" id="PTHR24292">
    <property type="entry name" value="CYTOCHROME P450"/>
    <property type="match status" value="1"/>
</dbReference>
<evidence type="ECO:0000313" key="16">
    <source>
        <dbReference type="EMBL" id="SSX06881.1"/>
    </source>
</evidence>
<evidence type="ECO:0000256" key="7">
    <source>
        <dbReference type="ARBA" id="ARBA00022824"/>
    </source>
</evidence>
<evidence type="ECO:0000256" key="4">
    <source>
        <dbReference type="ARBA" id="ARBA00010617"/>
    </source>
</evidence>
<keyword evidence="7" id="KW-0256">Endoplasmic reticulum</keyword>
<comment type="similarity">
    <text evidence="4 14">Belongs to the cytochrome P450 family.</text>
</comment>
<dbReference type="PRINTS" id="PR00463">
    <property type="entry name" value="EP450I"/>
</dbReference>
<evidence type="ECO:0000313" key="17">
    <source>
        <dbReference type="EMBL" id="SSX27225.1"/>
    </source>
</evidence>
<dbReference type="FunFam" id="1.10.630.10:FF:000042">
    <property type="entry name" value="Cytochrome P450"/>
    <property type="match status" value="1"/>
</dbReference>
<evidence type="ECO:0000256" key="15">
    <source>
        <dbReference type="SAM" id="Phobius"/>
    </source>
</evidence>
<keyword evidence="11 14" id="KW-0503">Monooxygenase</keyword>
<gene>
    <name evidence="17" type="primary">CSON014287</name>
</gene>
<feature type="binding site" description="axial binding residue" evidence="13">
    <location>
        <position position="438"/>
    </location>
    <ligand>
        <name>heme</name>
        <dbReference type="ChEBI" id="CHEBI:30413"/>
    </ligand>
    <ligandPart>
        <name>Fe</name>
        <dbReference type="ChEBI" id="CHEBI:18248"/>
    </ligandPart>
</feature>
<comment type="subcellular location">
    <subcellularLocation>
        <location evidence="3">Endoplasmic reticulum membrane</location>
        <topology evidence="3">Peripheral membrane protein</topology>
    </subcellularLocation>
    <subcellularLocation>
        <location evidence="2">Microsome membrane</location>
        <topology evidence="2">Peripheral membrane protein</topology>
    </subcellularLocation>
</comment>
<evidence type="ECO:0000256" key="2">
    <source>
        <dbReference type="ARBA" id="ARBA00004174"/>
    </source>
</evidence>
<dbReference type="InterPro" id="IPR002401">
    <property type="entry name" value="Cyt_P450_E_grp-I"/>
</dbReference>
<dbReference type="GO" id="GO:0016705">
    <property type="term" value="F:oxidoreductase activity, acting on paired donors, with incorporation or reduction of molecular oxygen"/>
    <property type="evidence" value="ECO:0007669"/>
    <property type="project" value="InterPro"/>
</dbReference>
<evidence type="ECO:0000256" key="10">
    <source>
        <dbReference type="ARBA" id="ARBA00023004"/>
    </source>
</evidence>
<organism evidence="17">
    <name type="scientific">Culicoides sonorensis</name>
    <name type="common">Biting midge</name>
    <dbReference type="NCBI Taxonomy" id="179676"/>
    <lineage>
        <taxon>Eukaryota</taxon>
        <taxon>Metazoa</taxon>
        <taxon>Ecdysozoa</taxon>
        <taxon>Arthropoda</taxon>
        <taxon>Hexapoda</taxon>
        <taxon>Insecta</taxon>
        <taxon>Pterygota</taxon>
        <taxon>Neoptera</taxon>
        <taxon>Endopterygota</taxon>
        <taxon>Diptera</taxon>
        <taxon>Nematocera</taxon>
        <taxon>Chironomoidea</taxon>
        <taxon>Ceratopogonidae</taxon>
        <taxon>Ceratopogoninae</taxon>
        <taxon>Culicoides</taxon>
        <taxon>Monoculicoides</taxon>
    </lineage>
</organism>
<evidence type="ECO:0000256" key="8">
    <source>
        <dbReference type="ARBA" id="ARBA00022848"/>
    </source>
</evidence>
<dbReference type="InterPro" id="IPR001128">
    <property type="entry name" value="Cyt_P450"/>
</dbReference>
<dbReference type="EMBL" id="UFQS01000788">
    <property type="protein sequence ID" value="SSX06881.1"/>
    <property type="molecule type" value="Genomic_DNA"/>
</dbReference>
<proteinExistence type="inferred from homology"/>
<dbReference type="PANTHER" id="PTHR24292:SF103">
    <property type="entry name" value="CYTOCHROME P450 6BS1"/>
    <property type="match status" value="1"/>
</dbReference>
<evidence type="ECO:0000256" key="13">
    <source>
        <dbReference type="PIRSR" id="PIRSR602401-1"/>
    </source>
</evidence>
<dbReference type="InterPro" id="IPR036396">
    <property type="entry name" value="Cyt_P450_sf"/>
</dbReference>
<dbReference type="CDD" id="cd11056">
    <property type="entry name" value="CYP6-like"/>
    <property type="match status" value="1"/>
</dbReference>
<dbReference type="VEuPathDB" id="VectorBase:CSON014287"/>
<accession>A0A336MAD0</accession>
<keyword evidence="6 13" id="KW-0479">Metal-binding</keyword>
<dbReference type="InterPro" id="IPR050476">
    <property type="entry name" value="Insect_CytP450_Detox"/>
</dbReference>
<dbReference type="Pfam" id="PF00067">
    <property type="entry name" value="p450"/>
    <property type="match status" value="1"/>
</dbReference>
<keyword evidence="9 14" id="KW-0560">Oxidoreductase</keyword>
<dbReference type="AlphaFoldDB" id="A0A336MAD0"/>
<dbReference type="GO" id="GO:0004497">
    <property type="term" value="F:monooxygenase activity"/>
    <property type="evidence" value="ECO:0007669"/>
    <property type="project" value="UniProtKB-KW"/>
</dbReference>
<evidence type="ECO:0000256" key="5">
    <source>
        <dbReference type="ARBA" id="ARBA00022617"/>
    </source>
</evidence>
<keyword evidence="15" id="KW-0812">Transmembrane</keyword>
<dbReference type="GO" id="GO:0005789">
    <property type="term" value="C:endoplasmic reticulum membrane"/>
    <property type="evidence" value="ECO:0007669"/>
    <property type="project" value="UniProtKB-SubCell"/>
</dbReference>
<dbReference type="InterPro" id="IPR017972">
    <property type="entry name" value="Cyt_P450_CS"/>
</dbReference>
<keyword evidence="12 15" id="KW-0472">Membrane</keyword>
<name>A0A336MAD0_CULSO</name>
<dbReference type="GO" id="GO:0005506">
    <property type="term" value="F:iron ion binding"/>
    <property type="evidence" value="ECO:0007669"/>
    <property type="project" value="InterPro"/>
</dbReference>
<comment type="cofactor">
    <cofactor evidence="1 13">
        <name>heme</name>
        <dbReference type="ChEBI" id="CHEBI:30413"/>
    </cofactor>
</comment>
<evidence type="ECO:0000256" key="1">
    <source>
        <dbReference type="ARBA" id="ARBA00001971"/>
    </source>
</evidence>
<dbReference type="PROSITE" id="PS00086">
    <property type="entry name" value="CYTOCHROME_P450"/>
    <property type="match status" value="1"/>
</dbReference>
<dbReference type="SUPFAM" id="SSF48264">
    <property type="entry name" value="Cytochrome P450"/>
    <property type="match status" value="1"/>
</dbReference>
<keyword evidence="8" id="KW-0492">Microsome</keyword>
<reference evidence="16" key="1">
    <citation type="submission" date="2018-04" db="EMBL/GenBank/DDBJ databases">
        <authorList>
            <person name="Go L.Y."/>
            <person name="Mitchell J.A."/>
        </authorList>
    </citation>
    <scope>NUCLEOTIDE SEQUENCE</scope>
    <source>
        <tissue evidence="16">Whole organism</tissue>
    </source>
</reference>
<evidence type="ECO:0000256" key="14">
    <source>
        <dbReference type="RuleBase" id="RU000461"/>
    </source>
</evidence>
<keyword evidence="15" id="KW-1133">Transmembrane helix</keyword>
<dbReference type="PRINTS" id="PR00385">
    <property type="entry name" value="P450"/>
</dbReference>
<evidence type="ECO:0000256" key="3">
    <source>
        <dbReference type="ARBA" id="ARBA00004406"/>
    </source>
</evidence>
<keyword evidence="10 13" id="KW-0408">Iron</keyword>
<dbReference type="EMBL" id="UFQT01000788">
    <property type="protein sequence ID" value="SSX27225.1"/>
    <property type="molecule type" value="Genomic_DNA"/>
</dbReference>
<protein>
    <submittedName>
        <fullName evidence="17">CSON014287 protein</fullName>
    </submittedName>
</protein>
<dbReference type="GO" id="GO:0020037">
    <property type="term" value="F:heme binding"/>
    <property type="evidence" value="ECO:0007669"/>
    <property type="project" value="InterPro"/>
</dbReference>
<evidence type="ECO:0000256" key="11">
    <source>
        <dbReference type="ARBA" id="ARBA00023033"/>
    </source>
</evidence>
<dbReference type="OMA" id="PFGGFYF"/>
<evidence type="ECO:0000256" key="6">
    <source>
        <dbReference type="ARBA" id="ARBA00022723"/>
    </source>
</evidence>
<evidence type="ECO:0000256" key="9">
    <source>
        <dbReference type="ARBA" id="ARBA00023002"/>
    </source>
</evidence>
<sequence>MFFLIEITTFIVILIISLWIFVKSKYNYWKDRQIPYIEPIFPTGTIHLKDKPLNNAFINQLYYNKMKGKGPFCGIFFYIQPAVLALELEFIKKVLIKDFKHFHDRGMYYNEKTDPITGHLFNLEGEKWKMLRSKISPSFSAGKIKQMFPSIVTIGDELVKALNVTLQSDPEIEMKDFIARYGTDVIGTCAFGLNCNSLADPDAPFREMGRRIFGKPRNPRYLQIFLITFKEFGKLLGMKTLRDDVSQFVLDTIKETVEYRNLNQVERHDFMELLIKLKNNGEITLNELAAQCYVFYIGGFETSSTTISYALFELAQNEELQNKVRAHINEIMARHNGILSYECLSDMTYVEQCIQESLRKYPPVPHLIREVTQDYPVEHYNCVLKKGTLLHVPVYAIQHDPEYYPNPEEFNPDRFNSDETLKRDPITFIPFGEGPRICPGVRFGMIQSKLALALLLKNFQFKLSPKMKLPLTYVPGSVILTTEGGLWLNLTSIKSQS</sequence>
<evidence type="ECO:0000256" key="12">
    <source>
        <dbReference type="ARBA" id="ARBA00023136"/>
    </source>
</evidence>
<reference evidence="17" key="2">
    <citation type="submission" date="2018-07" db="EMBL/GenBank/DDBJ databases">
        <authorList>
            <person name="Quirk P.G."/>
            <person name="Krulwich T.A."/>
        </authorList>
    </citation>
    <scope>NUCLEOTIDE SEQUENCE</scope>
</reference>
<dbReference type="Gene3D" id="1.10.630.10">
    <property type="entry name" value="Cytochrome P450"/>
    <property type="match status" value="1"/>
</dbReference>
<keyword evidence="5 13" id="KW-0349">Heme</keyword>
<feature type="transmembrane region" description="Helical" evidence="15">
    <location>
        <begin position="6"/>
        <end position="22"/>
    </location>
</feature>